<gene>
    <name evidence="2" type="ORF">CISIN_1g0448942mg</name>
</gene>
<dbReference type="PANTHER" id="PTHR47718">
    <property type="entry name" value="OS01G0519700 PROTEIN"/>
    <property type="match status" value="1"/>
</dbReference>
<protein>
    <recommendedName>
        <fullName evidence="1">FAR1 domain-containing protein</fullName>
    </recommendedName>
</protein>
<feature type="domain" description="FAR1" evidence="1">
    <location>
        <begin position="37"/>
        <end position="124"/>
    </location>
</feature>
<proteinExistence type="predicted"/>
<organism evidence="2 3">
    <name type="scientific">Citrus sinensis</name>
    <name type="common">Sweet orange</name>
    <name type="synonym">Citrus aurantium var. sinensis</name>
    <dbReference type="NCBI Taxonomy" id="2711"/>
    <lineage>
        <taxon>Eukaryota</taxon>
        <taxon>Viridiplantae</taxon>
        <taxon>Streptophyta</taxon>
        <taxon>Embryophyta</taxon>
        <taxon>Tracheophyta</taxon>
        <taxon>Spermatophyta</taxon>
        <taxon>Magnoliopsida</taxon>
        <taxon>eudicotyledons</taxon>
        <taxon>Gunneridae</taxon>
        <taxon>Pentapetalae</taxon>
        <taxon>rosids</taxon>
        <taxon>malvids</taxon>
        <taxon>Sapindales</taxon>
        <taxon>Rutaceae</taxon>
        <taxon>Aurantioideae</taxon>
        <taxon>Citrus</taxon>
    </lineage>
</organism>
<dbReference type="Pfam" id="PF03101">
    <property type="entry name" value="FAR1"/>
    <property type="match status" value="1"/>
</dbReference>
<evidence type="ECO:0000313" key="2">
    <source>
        <dbReference type="EMBL" id="KDO38902.1"/>
    </source>
</evidence>
<dbReference type="InterPro" id="IPR004330">
    <property type="entry name" value="FAR1_DNA_bnd_dom"/>
</dbReference>
<dbReference type="Proteomes" id="UP000027120">
    <property type="component" value="Unassembled WGS sequence"/>
</dbReference>
<evidence type="ECO:0000259" key="1">
    <source>
        <dbReference type="Pfam" id="PF03101"/>
    </source>
</evidence>
<dbReference type="EMBL" id="KK787274">
    <property type="protein sequence ID" value="KDO38902.1"/>
    <property type="molecule type" value="Genomic_DNA"/>
</dbReference>
<feature type="non-terminal residue" evidence="2">
    <location>
        <position position="1"/>
    </location>
</feature>
<name>A0A067DIQ9_CITSI</name>
<sequence length="205" mass="23485">NVAGQSNCEDSLYIPEVALDRKPYKGQEFDTLDDAYEFNNKYAKEGGFSIRINSSKICKESNDIIRKEYVCLKEGQARQSKVVNCKRRRGIIRGGCSAKLVVVKSEFDKYMVHIFVEEHNHALSSPRRVHLLRSHRSMSAVQKSLSQQLAAVNIPTCQQISLFELQAEGLQNMGSVHRDFYNNDRNLRNELKGHDADMLYEHFSV</sequence>
<accession>A0A067DIQ9</accession>
<dbReference type="STRING" id="2711.A0A067DIQ9"/>
<dbReference type="AlphaFoldDB" id="A0A067DIQ9"/>
<keyword evidence="3" id="KW-1185">Reference proteome</keyword>
<reference evidence="2 3" key="1">
    <citation type="submission" date="2014-04" db="EMBL/GenBank/DDBJ databases">
        <authorList>
            <consortium name="International Citrus Genome Consortium"/>
            <person name="Gmitter F."/>
            <person name="Chen C."/>
            <person name="Farmerie W."/>
            <person name="Harkins T."/>
            <person name="Desany B."/>
            <person name="Mohiuddin M."/>
            <person name="Kodira C."/>
            <person name="Borodovsky M."/>
            <person name="Lomsadze A."/>
            <person name="Burns P."/>
            <person name="Jenkins J."/>
            <person name="Prochnik S."/>
            <person name="Shu S."/>
            <person name="Chapman J."/>
            <person name="Pitluck S."/>
            <person name="Schmutz J."/>
            <person name="Rokhsar D."/>
        </authorList>
    </citation>
    <scope>NUCLEOTIDE SEQUENCE</scope>
</reference>
<evidence type="ECO:0000313" key="3">
    <source>
        <dbReference type="Proteomes" id="UP000027120"/>
    </source>
</evidence>